<keyword evidence="2" id="KW-1133">Transmembrane helix</keyword>
<dbReference type="AlphaFoldDB" id="A0A9W4XXQ3"/>
<evidence type="ECO:0000313" key="4">
    <source>
        <dbReference type="Proteomes" id="UP001152607"/>
    </source>
</evidence>
<gene>
    <name evidence="3" type="ORF">PDIGIT_LOCUS11384</name>
</gene>
<keyword evidence="2" id="KW-0812">Transmembrane</keyword>
<feature type="region of interest" description="Disordered" evidence="1">
    <location>
        <begin position="1"/>
        <end position="24"/>
    </location>
</feature>
<feature type="compositionally biased region" description="Polar residues" evidence="1">
    <location>
        <begin position="1"/>
        <end position="16"/>
    </location>
</feature>
<comment type="caution">
    <text evidence="3">The sequence shown here is derived from an EMBL/GenBank/DDBJ whole genome shotgun (WGS) entry which is preliminary data.</text>
</comment>
<proteinExistence type="predicted"/>
<accession>A0A9W4XXQ3</accession>
<evidence type="ECO:0000256" key="1">
    <source>
        <dbReference type="SAM" id="MobiDB-lite"/>
    </source>
</evidence>
<evidence type="ECO:0000256" key="2">
    <source>
        <dbReference type="SAM" id="Phobius"/>
    </source>
</evidence>
<keyword evidence="4" id="KW-1185">Reference proteome</keyword>
<organism evidence="3 4">
    <name type="scientific">Periconia digitata</name>
    <dbReference type="NCBI Taxonomy" id="1303443"/>
    <lineage>
        <taxon>Eukaryota</taxon>
        <taxon>Fungi</taxon>
        <taxon>Dikarya</taxon>
        <taxon>Ascomycota</taxon>
        <taxon>Pezizomycotina</taxon>
        <taxon>Dothideomycetes</taxon>
        <taxon>Pleosporomycetidae</taxon>
        <taxon>Pleosporales</taxon>
        <taxon>Massarineae</taxon>
        <taxon>Periconiaceae</taxon>
        <taxon>Periconia</taxon>
    </lineage>
</organism>
<feature type="transmembrane region" description="Helical" evidence="2">
    <location>
        <begin position="114"/>
        <end position="139"/>
    </location>
</feature>
<keyword evidence="2" id="KW-0472">Membrane</keyword>
<sequence>MITSFPAPSNHPSTDSPSDRWRLNTSLNSVSSSRHFPKGHDRNEKKVPPNCLLFAVRTYIHTYMAMTTDGACVCVQRSISSGVKPASVGPFKINPPELTNQFVKSIPRHYIRSLYFVIRDVAFIFCTCIIFSCTSYTLYTCLLKLFLRLPP</sequence>
<name>A0A9W4XXQ3_9PLEO</name>
<reference evidence="3" key="1">
    <citation type="submission" date="2023-01" db="EMBL/GenBank/DDBJ databases">
        <authorList>
            <person name="Van Ghelder C."/>
            <person name="Rancurel C."/>
        </authorList>
    </citation>
    <scope>NUCLEOTIDE SEQUENCE</scope>
    <source>
        <strain evidence="3">CNCM I-4278</strain>
    </source>
</reference>
<dbReference type="EMBL" id="CAOQHR010000008">
    <property type="protein sequence ID" value="CAI6338257.1"/>
    <property type="molecule type" value="Genomic_DNA"/>
</dbReference>
<protein>
    <submittedName>
        <fullName evidence="3">Uncharacterized protein</fullName>
    </submittedName>
</protein>
<dbReference type="Proteomes" id="UP001152607">
    <property type="component" value="Unassembled WGS sequence"/>
</dbReference>
<evidence type="ECO:0000313" key="3">
    <source>
        <dbReference type="EMBL" id="CAI6338257.1"/>
    </source>
</evidence>